<keyword evidence="11" id="KW-1185">Reference proteome</keyword>
<dbReference type="Proteomes" id="UP000737402">
    <property type="component" value="Unassembled WGS sequence"/>
</dbReference>
<keyword evidence="2 7" id="KW-0820">tRNA-binding</keyword>
<dbReference type="EC" id="3.1.1.29" evidence="1 7"/>
<feature type="binding site" evidence="7">
    <location>
        <position position="36"/>
    </location>
    <ligand>
        <name>tRNA</name>
        <dbReference type="ChEBI" id="CHEBI:17843"/>
    </ligand>
</feature>
<name>A0ABS2P5U8_9BACI</name>
<keyword evidence="7" id="KW-0963">Cytoplasm</keyword>
<dbReference type="HAMAP" id="MF_00083">
    <property type="entry name" value="Pept_tRNA_hydro_bact"/>
    <property type="match status" value="1"/>
</dbReference>
<evidence type="ECO:0000256" key="9">
    <source>
        <dbReference type="RuleBase" id="RU004320"/>
    </source>
</evidence>
<dbReference type="NCBIfam" id="TIGR00447">
    <property type="entry name" value="pth"/>
    <property type="match status" value="1"/>
</dbReference>
<evidence type="ECO:0000256" key="1">
    <source>
        <dbReference type="ARBA" id="ARBA00013260"/>
    </source>
</evidence>
<evidence type="ECO:0000256" key="4">
    <source>
        <dbReference type="ARBA" id="ARBA00022884"/>
    </source>
</evidence>
<comment type="catalytic activity">
    <reaction evidence="7 8">
        <text>an N-acyl-L-alpha-aminoacyl-tRNA + H2O = an N-acyl-L-amino acid + a tRNA + H(+)</text>
        <dbReference type="Rhea" id="RHEA:54448"/>
        <dbReference type="Rhea" id="RHEA-COMP:10123"/>
        <dbReference type="Rhea" id="RHEA-COMP:13883"/>
        <dbReference type="ChEBI" id="CHEBI:15377"/>
        <dbReference type="ChEBI" id="CHEBI:15378"/>
        <dbReference type="ChEBI" id="CHEBI:59874"/>
        <dbReference type="ChEBI" id="CHEBI:78442"/>
        <dbReference type="ChEBI" id="CHEBI:138191"/>
        <dbReference type="EC" id="3.1.1.29"/>
    </reaction>
</comment>
<feature type="active site" description="Proton acceptor" evidence="7">
    <location>
        <position position="41"/>
    </location>
</feature>
<dbReference type="InterPro" id="IPR018171">
    <property type="entry name" value="Pept_tRNA_hydro_CS"/>
</dbReference>
<keyword evidence="4 7" id="KW-0694">RNA-binding</keyword>
<comment type="subunit">
    <text evidence="7">Monomer.</text>
</comment>
<dbReference type="EMBL" id="JAFBED010000017">
    <property type="protein sequence ID" value="MBM7622293.1"/>
    <property type="molecule type" value="Genomic_DNA"/>
</dbReference>
<proteinExistence type="inferred from homology"/>
<sequence>MKKFFRSLFAKEEEAVASGGEKMKVLVGLGNPGRQYEETRHNIGFMVIDELADRWSIPLTQSKFKGIFGQGVVNGEKVLLVKPLTYMNLSGETVRPLLDFYKLEIEDLVVIYDDLDLPVGKLRLRQKGSAGGHNGIKSLIAHLQTQNFNRIRMGIDRPTNGQSISDYVLGRFSKEERPDIDATVKKAAEACEEALSKDFLQVMNTFNQ</sequence>
<feature type="binding site" evidence="7">
    <location>
        <position position="86"/>
    </location>
    <ligand>
        <name>tRNA</name>
        <dbReference type="ChEBI" id="CHEBI:17843"/>
    </ligand>
</feature>
<dbReference type="PANTHER" id="PTHR17224">
    <property type="entry name" value="PEPTIDYL-TRNA HYDROLASE"/>
    <property type="match status" value="1"/>
</dbReference>
<keyword evidence="3 7" id="KW-0378">Hydrolase</keyword>
<gene>
    <name evidence="7" type="primary">pth</name>
    <name evidence="10" type="ORF">JOC95_004208</name>
</gene>
<comment type="similarity">
    <text evidence="5 7 9">Belongs to the PTH family.</text>
</comment>
<protein>
    <recommendedName>
        <fullName evidence="6 7">Peptidyl-tRNA hydrolase</fullName>
        <shortName evidence="7">Pth</shortName>
        <ecNumber evidence="1 7">3.1.1.29</ecNumber>
    </recommendedName>
</protein>
<reference evidence="10 11" key="1">
    <citation type="submission" date="2021-01" db="EMBL/GenBank/DDBJ databases">
        <title>Genomic Encyclopedia of Type Strains, Phase IV (KMG-IV): sequencing the most valuable type-strain genomes for metagenomic binning, comparative biology and taxonomic classification.</title>
        <authorList>
            <person name="Goeker M."/>
        </authorList>
    </citation>
    <scope>NUCLEOTIDE SEQUENCE [LARGE SCALE GENOMIC DNA]</scope>
    <source>
        <strain evidence="10 11">DSM 25879</strain>
    </source>
</reference>
<dbReference type="InterPro" id="IPR036416">
    <property type="entry name" value="Pept_tRNA_hydro_sf"/>
</dbReference>
<accession>A0ABS2P5U8</accession>
<evidence type="ECO:0000256" key="3">
    <source>
        <dbReference type="ARBA" id="ARBA00022801"/>
    </source>
</evidence>
<feature type="binding site" evidence="7">
    <location>
        <position position="134"/>
    </location>
    <ligand>
        <name>tRNA</name>
        <dbReference type="ChEBI" id="CHEBI:17843"/>
    </ligand>
</feature>
<dbReference type="Pfam" id="PF01195">
    <property type="entry name" value="Pept_tRNA_hydro"/>
    <property type="match status" value="1"/>
</dbReference>
<comment type="function">
    <text evidence="7">Catalyzes the release of premature peptidyl moieties from peptidyl-tRNA molecules trapped in stalled 50S ribosomal subunits, and thus maintains levels of free tRNAs and 50S ribosomes.</text>
</comment>
<evidence type="ECO:0000313" key="10">
    <source>
        <dbReference type="EMBL" id="MBM7622293.1"/>
    </source>
</evidence>
<evidence type="ECO:0000256" key="8">
    <source>
        <dbReference type="RuleBase" id="RU000673"/>
    </source>
</evidence>
<organism evidence="10 11">
    <name type="scientific">Sutcliffiella tianshenii</name>
    <dbReference type="NCBI Taxonomy" id="1463404"/>
    <lineage>
        <taxon>Bacteria</taxon>
        <taxon>Bacillati</taxon>
        <taxon>Bacillota</taxon>
        <taxon>Bacilli</taxon>
        <taxon>Bacillales</taxon>
        <taxon>Bacillaceae</taxon>
        <taxon>Sutcliffiella</taxon>
    </lineage>
</organism>
<dbReference type="PROSITE" id="PS01195">
    <property type="entry name" value="PEPT_TRNA_HYDROL_1"/>
    <property type="match status" value="1"/>
</dbReference>
<comment type="subcellular location">
    <subcellularLocation>
        <location evidence="7">Cytoplasm</location>
    </subcellularLocation>
</comment>
<dbReference type="PANTHER" id="PTHR17224:SF1">
    <property type="entry name" value="PEPTIDYL-TRNA HYDROLASE"/>
    <property type="match status" value="1"/>
</dbReference>
<dbReference type="GO" id="GO:0004045">
    <property type="term" value="F:peptidyl-tRNA hydrolase activity"/>
    <property type="evidence" value="ECO:0007669"/>
    <property type="project" value="UniProtKB-EC"/>
</dbReference>
<dbReference type="InterPro" id="IPR001328">
    <property type="entry name" value="Pept_tRNA_hydro"/>
</dbReference>
<feature type="site" description="Discriminates between blocked and unblocked aminoacyl-tRNA" evidence="7">
    <location>
        <position position="31"/>
    </location>
</feature>
<evidence type="ECO:0000256" key="6">
    <source>
        <dbReference type="ARBA" id="ARBA00050038"/>
    </source>
</evidence>
<dbReference type="SUPFAM" id="SSF53178">
    <property type="entry name" value="Peptidyl-tRNA hydrolase-like"/>
    <property type="match status" value="1"/>
</dbReference>
<comment type="function">
    <text evidence="7">Hydrolyzes ribosome-free peptidyl-tRNAs (with 1 or more amino acids incorporated), which drop off the ribosome during protein synthesis, or as a result of ribosome stalling.</text>
</comment>
<dbReference type="CDD" id="cd00462">
    <property type="entry name" value="PTH"/>
    <property type="match status" value="1"/>
</dbReference>
<feature type="binding site" evidence="7">
    <location>
        <position position="88"/>
    </location>
    <ligand>
        <name>tRNA</name>
        <dbReference type="ChEBI" id="CHEBI:17843"/>
    </ligand>
</feature>
<comment type="caution">
    <text evidence="10">The sequence shown here is derived from an EMBL/GenBank/DDBJ whole genome shotgun (WGS) entry which is preliminary data.</text>
</comment>
<evidence type="ECO:0000256" key="7">
    <source>
        <dbReference type="HAMAP-Rule" id="MF_00083"/>
    </source>
</evidence>
<evidence type="ECO:0000256" key="2">
    <source>
        <dbReference type="ARBA" id="ARBA00022555"/>
    </source>
</evidence>
<evidence type="ECO:0000256" key="5">
    <source>
        <dbReference type="ARBA" id="ARBA00038063"/>
    </source>
</evidence>
<feature type="site" description="Stabilizes the basic form of H active site to accept a proton" evidence="7">
    <location>
        <position position="113"/>
    </location>
</feature>
<evidence type="ECO:0000313" key="11">
    <source>
        <dbReference type="Proteomes" id="UP000737402"/>
    </source>
</evidence>
<dbReference type="Gene3D" id="3.40.50.1470">
    <property type="entry name" value="Peptidyl-tRNA hydrolase"/>
    <property type="match status" value="1"/>
</dbReference>
<dbReference type="PROSITE" id="PS01196">
    <property type="entry name" value="PEPT_TRNA_HYDROL_2"/>
    <property type="match status" value="1"/>
</dbReference>